<organism evidence="3 4">
    <name type="scientific">Saccharopolyspora hordei</name>
    <dbReference type="NCBI Taxonomy" id="1838"/>
    <lineage>
        <taxon>Bacteria</taxon>
        <taxon>Bacillati</taxon>
        <taxon>Actinomycetota</taxon>
        <taxon>Actinomycetes</taxon>
        <taxon>Pseudonocardiales</taxon>
        <taxon>Pseudonocardiaceae</taxon>
        <taxon>Saccharopolyspora</taxon>
    </lineage>
</organism>
<evidence type="ECO:0000256" key="2">
    <source>
        <dbReference type="SAM" id="Phobius"/>
    </source>
</evidence>
<dbReference type="Proteomes" id="UP000587002">
    <property type="component" value="Unassembled WGS sequence"/>
</dbReference>
<dbReference type="AlphaFoldDB" id="A0A853AH73"/>
<keyword evidence="2" id="KW-1133">Transmembrane helix</keyword>
<feature type="transmembrane region" description="Helical" evidence="2">
    <location>
        <begin position="100"/>
        <end position="125"/>
    </location>
</feature>
<proteinExistence type="predicted"/>
<sequence>MTAPARAGKSASRSDKRAQQAAGKGTTGGGTRSGTKADKPRARSAAAERAYARREERRERSTREPSVRRPRQVRSGAEDRRPTSAKPKTRAKQLQEKVALARLPLVVVVMTVLAVGLAATLWLSIAAVSGSYQLQHGEAEIASLNERREQLLREVSTLDSPPVIQRRAVEELGMVPGPTPAHLVMQPDGTVLVVGDPEKATAPPPPPPPPAPPAEQPPAEQPQDQLAQQGPPPAQAGERPPAAAGGR</sequence>
<feature type="region of interest" description="Disordered" evidence="1">
    <location>
        <begin position="194"/>
        <end position="247"/>
    </location>
</feature>
<protein>
    <submittedName>
        <fullName evidence="3">Cell division protein FtsI (Penicillin-binding protein 3)</fullName>
    </submittedName>
</protein>
<dbReference type="GO" id="GO:0051301">
    <property type="term" value="P:cell division"/>
    <property type="evidence" value="ECO:0007669"/>
    <property type="project" value="UniProtKB-KW"/>
</dbReference>
<comment type="caution">
    <text evidence="3">The sequence shown here is derived from an EMBL/GenBank/DDBJ whole genome shotgun (WGS) entry which is preliminary data.</text>
</comment>
<keyword evidence="2" id="KW-0472">Membrane</keyword>
<feature type="compositionally biased region" description="Low complexity" evidence="1">
    <location>
        <begin position="221"/>
        <end position="247"/>
    </location>
</feature>
<evidence type="ECO:0000313" key="3">
    <source>
        <dbReference type="EMBL" id="NYI83338.1"/>
    </source>
</evidence>
<feature type="compositionally biased region" description="Pro residues" evidence="1">
    <location>
        <begin position="202"/>
        <end position="220"/>
    </location>
</feature>
<keyword evidence="4" id="KW-1185">Reference proteome</keyword>
<keyword evidence="3" id="KW-0131">Cell cycle</keyword>
<feature type="compositionally biased region" description="Basic and acidic residues" evidence="1">
    <location>
        <begin position="50"/>
        <end position="67"/>
    </location>
</feature>
<keyword evidence="3" id="KW-0132">Cell division</keyword>
<feature type="region of interest" description="Disordered" evidence="1">
    <location>
        <begin position="1"/>
        <end position="91"/>
    </location>
</feature>
<evidence type="ECO:0000256" key="1">
    <source>
        <dbReference type="SAM" id="MobiDB-lite"/>
    </source>
</evidence>
<dbReference type="RefSeq" id="WP_179719738.1">
    <property type="nucleotide sequence ID" value="NZ_BAABFH010000001.1"/>
</dbReference>
<name>A0A853AH73_9PSEU</name>
<gene>
    <name evidence="3" type="ORF">HNR68_001968</name>
</gene>
<keyword evidence="2" id="KW-0812">Transmembrane</keyword>
<accession>A0A853AH73</accession>
<dbReference type="EMBL" id="JACCFJ010000001">
    <property type="protein sequence ID" value="NYI83338.1"/>
    <property type="molecule type" value="Genomic_DNA"/>
</dbReference>
<reference evidence="3 4" key="1">
    <citation type="submission" date="2020-07" db="EMBL/GenBank/DDBJ databases">
        <title>Sequencing the genomes of 1000 actinobacteria strains.</title>
        <authorList>
            <person name="Klenk H.-P."/>
        </authorList>
    </citation>
    <scope>NUCLEOTIDE SEQUENCE [LARGE SCALE GENOMIC DNA]</scope>
    <source>
        <strain evidence="3 4">DSM 44065</strain>
    </source>
</reference>
<evidence type="ECO:0000313" key="4">
    <source>
        <dbReference type="Proteomes" id="UP000587002"/>
    </source>
</evidence>